<accession>A0ABV3Z8R3</accession>
<reference evidence="3 4" key="1">
    <citation type="submission" date="2023-07" db="EMBL/GenBank/DDBJ databases">
        <authorList>
            <person name="Lian W.-H."/>
        </authorList>
    </citation>
    <scope>NUCLEOTIDE SEQUENCE [LARGE SCALE GENOMIC DNA]</scope>
    <source>
        <strain evidence="3 4">SYSU DXS3180</strain>
    </source>
</reference>
<dbReference type="PROSITE" id="PS51257">
    <property type="entry name" value="PROKAR_LIPOPROTEIN"/>
    <property type="match status" value="1"/>
</dbReference>
<dbReference type="PANTHER" id="PTHR46388:SF2">
    <property type="entry name" value="NHL REPEAT-CONTAINING PROTEIN 2"/>
    <property type="match status" value="1"/>
</dbReference>
<dbReference type="EMBL" id="JAULBC010000001">
    <property type="protein sequence ID" value="MEX6686243.1"/>
    <property type="molecule type" value="Genomic_DNA"/>
</dbReference>
<protein>
    <submittedName>
        <fullName evidence="3">Uncharacterized protein</fullName>
    </submittedName>
</protein>
<dbReference type="SUPFAM" id="SSF50974">
    <property type="entry name" value="Nitrous oxide reductase, N-terminal domain"/>
    <property type="match status" value="1"/>
</dbReference>
<organism evidence="3 4">
    <name type="scientific">Danxiaibacter flavus</name>
    <dbReference type="NCBI Taxonomy" id="3049108"/>
    <lineage>
        <taxon>Bacteria</taxon>
        <taxon>Pseudomonadati</taxon>
        <taxon>Bacteroidota</taxon>
        <taxon>Chitinophagia</taxon>
        <taxon>Chitinophagales</taxon>
        <taxon>Chitinophagaceae</taxon>
        <taxon>Danxiaibacter</taxon>
    </lineage>
</organism>
<evidence type="ECO:0000313" key="3">
    <source>
        <dbReference type="EMBL" id="MEX6686243.1"/>
    </source>
</evidence>
<dbReference type="SUPFAM" id="SSF63829">
    <property type="entry name" value="Calcium-dependent phosphotriesterase"/>
    <property type="match status" value="1"/>
</dbReference>
<keyword evidence="2" id="KW-0732">Signal</keyword>
<dbReference type="Gene3D" id="2.120.10.30">
    <property type="entry name" value="TolB, C-terminal domain"/>
    <property type="match status" value="3"/>
</dbReference>
<dbReference type="InterPro" id="IPR011042">
    <property type="entry name" value="6-blade_b-propeller_TolB-like"/>
</dbReference>
<proteinExistence type="predicted"/>
<dbReference type="Pfam" id="PF01436">
    <property type="entry name" value="NHL"/>
    <property type="match status" value="1"/>
</dbReference>
<feature type="signal peptide" evidence="2">
    <location>
        <begin position="1"/>
        <end position="20"/>
    </location>
</feature>
<dbReference type="InterPro" id="IPR011045">
    <property type="entry name" value="N2O_reductase_N"/>
</dbReference>
<gene>
    <name evidence="3" type="ORF">QTN47_01990</name>
</gene>
<evidence type="ECO:0000313" key="4">
    <source>
        <dbReference type="Proteomes" id="UP001560573"/>
    </source>
</evidence>
<comment type="caution">
    <text evidence="3">The sequence shown here is derived from an EMBL/GenBank/DDBJ whole genome shotgun (WGS) entry which is preliminary data.</text>
</comment>
<evidence type="ECO:0000256" key="2">
    <source>
        <dbReference type="SAM" id="SignalP"/>
    </source>
</evidence>
<dbReference type="RefSeq" id="WP_369327634.1">
    <property type="nucleotide sequence ID" value="NZ_JAULBC010000001.1"/>
</dbReference>
<name>A0ABV3Z8R3_9BACT</name>
<keyword evidence="1" id="KW-0677">Repeat</keyword>
<sequence length="392" mass="41621">MKKVKTFFLLLGSTATILMFCSCTKEQRPGPAGNGDQNNPGSTSLNVNVTTVAGKRGERGNAEDGNGVSARFWNPGKMVFDSRNNMLYIADGSVIRSMDMQYNVSTYVPLRMLGSSFNDILDIALAPGNGGSLYVTTKENDLWKIEPDGDQASAINIINRVYSGNAIGSMNSGDHFDLARGLATGANGEIYFFNQSWATLHRIRLSSLTEGVVEIFAGKAENKSGGDGNPYPFLDGKGELATFGARVSDIASDANGNIYVADFDNNLVRKITPDATVTSLFPFKTHVGVDVDGPIAKAESNNVLQVATTDDGNFIFFTTYGYAGNNLNALRMVRPGKDVITLAGYSGHASYGDGPGTTAGLGETGGIAATPDGKTIFVSEPGQKVIRKVTIE</sequence>
<keyword evidence="4" id="KW-1185">Reference proteome</keyword>
<dbReference type="InterPro" id="IPR001258">
    <property type="entry name" value="NHL_repeat"/>
</dbReference>
<feature type="chain" id="PRO_5046947782" evidence="2">
    <location>
        <begin position="21"/>
        <end position="392"/>
    </location>
</feature>
<dbReference type="PANTHER" id="PTHR46388">
    <property type="entry name" value="NHL REPEAT-CONTAINING PROTEIN 2"/>
    <property type="match status" value="1"/>
</dbReference>
<evidence type="ECO:0000256" key="1">
    <source>
        <dbReference type="ARBA" id="ARBA00022737"/>
    </source>
</evidence>
<dbReference type="Proteomes" id="UP001560573">
    <property type="component" value="Unassembled WGS sequence"/>
</dbReference>